<dbReference type="InterPro" id="IPR043502">
    <property type="entry name" value="DNA/RNA_pol_sf"/>
</dbReference>
<feature type="domain" description="Reverse transcriptase" evidence="7">
    <location>
        <begin position="1"/>
        <end position="178"/>
    </location>
</feature>
<sequence length="322" mass="36668">MVRLQFRHFRLLNLTPIVPVLKPDDSVRICGDYKVTVNTVLQADTYPLPRTEDLFSKLTGGTLFSKVDLAHAYQQIALNEEWRKLTSFNTHKVLFQYNRLPFGMTSAYIFQRILETLLANIPQVRVYLNDTLVSGIDEHDHIQTLSQVLSKLDSTGFTVKNAKCQFGLKSISYLVTSLNDSLHPSPDKVKAIQEALECYSRKMPHGHGQKLKGKHIQTLKHSYNHRPLILSVDASPYGLGAVLIHQMIDGCDKLVSFASRSLSQAENYYQIEIEALAIIFGVRKFHQYLHGRHFHNQSDHKPLQYLFHDSKQVPAKASACIQ</sequence>
<dbReference type="Gene3D" id="3.30.70.270">
    <property type="match status" value="1"/>
</dbReference>
<dbReference type="PROSITE" id="PS50878">
    <property type="entry name" value="RT_POL"/>
    <property type="match status" value="1"/>
</dbReference>
<protein>
    <recommendedName>
        <fullName evidence="7">Reverse transcriptase domain-containing protein</fullName>
    </recommendedName>
</protein>
<dbReference type="InterPro" id="IPR050951">
    <property type="entry name" value="Retrovirus_Pol_polyprotein"/>
</dbReference>
<dbReference type="OrthoDB" id="775972at2759"/>
<evidence type="ECO:0000256" key="1">
    <source>
        <dbReference type="ARBA" id="ARBA00022679"/>
    </source>
</evidence>
<evidence type="ECO:0000313" key="8">
    <source>
        <dbReference type="EnsemblMetazoa" id="Aqu2.1.17941_001"/>
    </source>
</evidence>
<keyword evidence="1" id="KW-0808">Transferase</keyword>
<evidence type="ECO:0000256" key="4">
    <source>
        <dbReference type="ARBA" id="ARBA00022759"/>
    </source>
</evidence>
<keyword evidence="3" id="KW-0540">Nuclease</keyword>
<dbReference type="Pfam" id="PF00078">
    <property type="entry name" value="RVT_1"/>
    <property type="match status" value="1"/>
</dbReference>
<dbReference type="PANTHER" id="PTHR37984">
    <property type="entry name" value="PROTEIN CBG26694"/>
    <property type="match status" value="1"/>
</dbReference>
<proteinExistence type="predicted"/>
<organism evidence="8">
    <name type="scientific">Amphimedon queenslandica</name>
    <name type="common">Sponge</name>
    <dbReference type="NCBI Taxonomy" id="400682"/>
    <lineage>
        <taxon>Eukaryota</taxon>
        <taxon>Metazoa</taxon>
        <taxon>Porifera</taxon>
        <taxon>Demospongiae</taxon>
        <taxon>Heteroscleromorpha</taxon>
        <taxon>Haplosclerida</taxon>
        <taxon>Niphatidae</taxon>
        <taxon>Amphimedon</taxon>
    </lineage>
</organism>
<accession>A0A1X7TSU5</accession>
<dbReference type="SUPFAM" id="SSF56672">
    <property type="entry name" value="DNA/RNA polymerases"/>
    <property type="match status" value="1"/>
</dbReference>
<dbReference type="Gene3D" id="3.10.10.10">
    <property type="entry name" value="HIV Type 1 Reverse Transcriptase, subunit A, domain 1"/>
    <property type="match status" value="1"/>
</dbReference>
<dbReference type="InterPro" id="IPR000477">
    <property type="entry name" value="RT_dom"/>
</dbReference>
<dbReference type="CDD" id="cd09274">
    <property type="entry name" value="RNase_HI_RT_Ty3"/>
    <property type="match status" value="1"/>
</dbReference>
<dbReference type="InParanoid" id="A0A1X7TSU5"/>
<evidence type="ECO:0000256" key="3">
    <source>
        <dbReference type="ARBA" id="ARBA00022722"/>
    </source>
</evidence>
<dbReference type="EnsemblMetazoa" id="Aqu2.1.17941_001">
    <property type="protein sequence ID" value="Aqu2.1.17941_001"/>
    <property type="gene ID" value="Aqu2.1.17941"/>
</dbReference>
<evidence type="ECO:0000259" key="7">
    <source>
        <dbReference type="PROSITE" id="PS50878"/>
    </source>
</evidence>
<dbReference type="GO" id="GO:0016787">
    <property type="term" value="F:hydrolase activity"/>
    <property type="evidence" value="ECO:0007669"/>
    <property type="project" value="UniProtKB-KW"/>
</dbReference>
<keyword evidence="2" id="KW-0548">Nucleotidyltransferase</keyword>
<dbReference type="FunFam" id="3.10.20.370:FF:000001">
    <property type="entry name" value="Retrovirus-related Pol polyprotein from transposon 17.6-like protein"/>
    <property type="match status" value="1"/>
</dbReference>
<dbReference type="CDD" id="cd01647">
    <property type="entry name" value="RT_LTR"/>
    <property type="match status" value="1"/>
</dbReference>
<name>A0A1X7TSU5_AMPQE</name>
<dbReference type="InterPro" id="IPR043128">
    <property type="entry name" value="Rev_trsase/Diguanyl_cyclase"/>
</dbReference>
<dbReference type="InterPro" id="IPR041373">
    <property type="entry name" value="RT_RNaseH"/>
</dbReference>
<dbReference type="Pfam" id="PF17917">
    <property type="entry name" value="RT_RNaseH"/>
    <property type="match status" value="1"/>
</dbReference>
<keyword evidence="4" id="KW-0255">Endonuclease</keyword>
<keyword evidence="6" id="KW-0695">RNA-directed DNA polymerase</keyword>
<evidence type="ECO:0000256" key="2">
    <source>
        <dbReference type="ARBA" id="ARBA00022695"/>
    </source>
</evidence>
<keyword evidence="5" id="KW-0378">Hydrolase</keyword>
<dbReference type="PANTHER" id="PTHR37984:SF13">
    <property type="entry name" value="RIBONUCLEASE H"/>
    <property type="match status" value="1"/>
</dbReference>
<reference evidence="8" key="1">
    <citation type="submission" date="2017-05" db="UniProtKB">
        <authorList>
            <consortium name="EnsemblMetazoa"/>
        </authorList>
    </citation>
    <scope>IDENTIFICATION</scope>
</reference>
<evidence type="ECO:0000256" key="5">
    <source>
        <dbReference type="ARBA" id="ARBA00022801"/>
    </source>
</evidence>
<dbReference type="GO" id="GO:0004519">
    <property type="term" value="F:endonuclease activity"/>
    <property type="evidence" value="ECO:0007669"/>
    <property type="project" value="UniProtKB-KW"/>
</dbReference>
<dbReference type="GO" id="GO:0003964">
    <property type="term" value="F:RNA-directed DNA polymerase activity"/>
    <property type="evidence" value="ECO:0007669"/>
    <property type="project" value="UniProtKB-KW"/>
</dbReference>
<evidence type="ECO:0000256" key="6">
    <source>
        <dbReference type="ARBA" id="ARBA00022918"/>
    </source>
</evidence>
<dbReference type="AlphaFoldDB" id="A0A1X7TSU5"/>